<dbReference type="AlphaFoldDB" id="A0A023B914"/>
<dbReference type="SUPFAM" id="SSF89124">
    <property type="entry name" value="Nop domain"/>
    <property type="match status" value="1"/>
</dbReference>
<dbReference type="InterPro" id="IPR042239">
    <property type="entry name" value="Nop_C"/>
</dbReference>
<feature type="region of interest" description="Disordered" evidence="6">
    <location>
        <begin position="445"/>
        <end position="504"/>
    </location>
</feature>
<dbReference type="Pfam" id="PF08156">
    <property type="entry name" value="NOP5NT"/>
    <property type="match status" value="1"/>
</dbReference>
<dbReference type="GO" id="GO:0032040">
    <property type="term" value="C:small-subunit processome"/>
    <property type="evidence" value="ECO:0007669"/>
    <property type="project" value="InterPro"/>
</dbReference>
<dbReference type="InterPro" id="IPR002687">
    <property type="entry name" value="Nop_dom"/>
</dbReference>
<keyword evidence="3" id="KW-0690">Ribosome biogenesis</keyword>
<evidence type="ECO:0000313" key="8">
    <source>
        <dbReference type="EMBL" id="EZG70833.1"/>
    </source>
</evidence>
<dbReference type="OMA" id="PDNYMFA"/>
<evidence type="ECO:0000313" key="9">
    <source>
        <dbReference type="Proteomes" id="UP000019763"/>
    </source>
</evidence>
<evidence type="ECO:0000256" key="1">
    <source>
        <dbReference type="ARBA" id="ARBA00004604"/>
    </source>
</evidence>
<dbReference type="InterPro" id="IPR012976">
    <property type="entry name" value="NOSIC"/>
</dbReference>
<dbReference type="FunFam" id="1.10.246.90:FF:000001">
    <property type="entry name" value="Nucleolar protein 56"/>
    <property type="match status" value="1"/>
</dbReference>
<comment type="caution">
    <text evidence="8">The sequence shown here is derived from an EMBL/GenBank/DDBJ whole genome shotgun (WGS) entry which is preliminary data.</text>
</comment>
<sequence length="504" mass="56017">MGHSKSPDTYILVETAAGYCLGYIKEWDAVNADVISSELRDPSKFKQMIQSKGFYPFKDAEEALANIQSVARGDASEQLVAFLSSTLPSKKKKYQLGVLDNELAKALSKCDFNVFHGKDVFEVVRTCRQNLKSLVASLEAPIIHQFQIGLGHSFSRSKIATDPARQDKHCQQAVATLELSEKTVNKLAMRLKEWYGWHFPELIKIVPDNLKFAQTALHIGRRDAYDWEAGKLKLLEILDNSEAVVSELEQAFKMSMGQDIVELDWMNIKDAAEQVVSWHGLRSNVGDYLSNKMRLVAPNLQALVGDQLGGKLITQAGSVIHLAKAPASTIQIFGAEKALFRALKSRGPTPKYGLIFNSGFIGKASSKNKGRISRYLANKIALASRMDAFGETTGTYGESFRQQVEDRLKFLTEGVTPMKNLEVMRIAADRAKIAAQESPAIVHTKIDVPGPIEEPSAPIDAKKSKKHVSVKKETKKDKTDKKDKHRGKDDEEKKKKKKGSKKAE</sequence>
<gene>
    <name evidence="8" type="ORF">GNI_054190</name>
</gene>
<dbReference type="InterPro" id="IPR045056">
    <property type="entry name" value="Nop56/Nop58"/>
</dbReference>
<name>A0A023B914_GRENI</name>
<evidence type="ECO:0000256" key="6">
    <source>
        <dbReference type="SAM" id="MobiDB-lite"/>
    </source>
</evidence>
<feature type="compositionally biased region" description="Basic and acidic residues" evidence="6">
    <location>
        <begin position="470"/>
        <end position="493"/>
    </location>
</feature>
<keyword evidence="4" id="KW-0539">Nucleus</keyword>
<dbReference type="GeneID" id="22911989"/>
<dbReference type="GO" id="GO:0030515">
    <property type="term" value="F:snoRNA binding"/>
    <property type="evidence" value="ECO:0007669"/>
    <property type="project" value="InterPro"/>
</dbReference>
<comment type="similarity">
    <text evidence="2">Belongs to the NOP5/NOP56 family.</text>
</comment>
<proteinExistence type="inferred from homology"/>
<dbReference type="Proteomes" id="UP000019763">
    <property type="component" value="Unassembled WGS sequence"/>
</dbReference>
<dbReference type="GO" id="GO:0042254">
    <property type="term" value="P:ribosome biogenesis"/>
    <property type="evidence" value="ECO:0007669"/>
    <property type="project" value="UniProtKB-KW"/>
</dbReference>
<accession>A0A023B914</accession>
<evidence type="ECO:0000256" key="3">
    <source>
        <dbReference type="ARBA" id="ARBA00022517"/>
    </source>
</evidence>
<feature type="compositionally biased region" description="Basic residues" evidence="6">
    <location>
        <begin position="494"/>
        <end position="504"/>
    </location>
</feature>
<dbReference type="SMART" id="SM00931">
    <property type="entry name" value="NOSIC"/>
    <property type="match status" value="1"/>
</dbReference>
<dbReference type="GO" id="GO:0031428">
    <property type="term" value="C:box C/D methylation guide snoRNP complex"/>
    <property type="evidence" value="ECO:0007669"/>
    <property type="project" value="InterPro"/>
</dbReference>
<dbReference type="PANTHER" id="PTHR10894:SF0">
    <property type="entry name" value="NUCLEOLAR PROTEIN 56"/>
    <property type="match status" value="1"/>
</dbReference>
<dbReference type="VEuPathDB" id="CryptoDB:GNI_054190"/>
<dbReference type="OrthoDB" id="6780543at2759"/>
<dbReference type="RefSeq" id="XP_011129867.1">
    <property type="nucleotide sequence ID" value="XM_011131565.1"/>
</dbReference>
<evidence type="ECO:0000256" key="2">
    <source>
        <dbReference type="ARBA" id="ARBA00009211"/>
    </source>
</evidence>
<protein>
    <recommendedName>
        <fullName evidence="5">Nucleolar protein 56</fullName>
    </recommendedName>
</protein>
<keyword evidence="9" id="KW-1185">Reference proteome</keyword>
<dbReference type="InterPro" id="IPR036070">
    <property type="entry name" value="Nop_dom_sf"/>
</dbReference>
<dbReference type="Pfam" id="PF01798">
    <property type="entry name" value="Nop"/>
    <property type="match status" value="1"/>
</dbReference>
<feature type="domain" description="Nop" evidence="7">
    <location>
        <begin position="296"/>
        <end position="413"/>
    </location>
</feature>
<reference evidence="8" key="1">
    <citation type="submission" date="2013-12" db="EMBL/GenBank/DDBJ databases">
        <authorList>
            <person name="Omoto C.K."/>
            <person name="Sibley D."/>
            <person name="Venepally P."/>
            <person name="Hadjithomas M."/>
            <person name="Karamycheva S."/>
            <person name="Brunk B."/>
            <person name="Roos D."/>
            <person name="Caler E."/>
            <person name="Lorenzi H."/>
        </authorList>
    </citation>
    <scope>NUCLEOTIDE SEQUENCE</scope>
</reference>
<dbReference type="Gene3D" id="1.10.246.90">
    <property type="entry name" value="Nop domain"/>
    <property type="match status" value="1"/>
</dbReference>
<evidence type="ECO:0000259" key="7">
    <source>
        <dbReference type="PROSITE" id="PS51358"/>
    </source>
</evidence>
<dbReference type="PROSITE" id="PS51358">
    <property type="entry name" value="NOP"/>
    <property type="match status" value="1"/>
</dbReference>
<dbReference type="EMBL" id="AFNH02000414">
    <property type="protein sequence ID" value="EZG70833.1"/>
    <property type="molecule type" value="Genomic_DNA"/>
</dbReference>
<evidence type="ECO:0000256" key="4">
    <source>
        <dbReference type="ARBA" id="ARBA00023242"/>
    </source>
</evidence>
<dbReference type="eggNOG" id="KOG2573">
    <property type="taxonomic scope" value="Eukaryota"/>
</dbReference>
<comment type="subcellular location">
    <subcellularLocation>
        <location evidence="1">Nucleus</location>
        <location evidence="1">Nucleolus</location>
    </subcellularLocation>
</comment>
<organism evidence="8 9">
    <name type="scientific">Gregarina niphandrodes</name>
    <name type="common">Septate eugregarine</name>
    <dbReference type="NCBI Taxonomy" id="110365"/>
    <lineage>
        <taxon>Eukaryota</taxon>
        <taxon>Sar</taxon>
        <taxon>Alveolata</taxon>
        <taxon>Apicomplexa</taxon>
        <taxon>Conoidasida</taxon>
        <taxon>Gregarinasina</taxon>
        <taxon>Eugregarinorida</taxon>
        <taxon>Gregarinidae</taxon>
        <taxon>Gregarina</taxon>
    </lineage>
</organism>
<dbReference type="InterPro" id="IPR012974">
    <property type="entry name" value="NOP58/56_N"/>
</dbReference>
<evidence type="ECO:0000256" key="5">
    <source>
        <dbReference type="ARBA" id="ARBA00040742"/>
    </source>
</evidence>
<dbReference type="Gene3D" id="1.10.287.4070">
    <property type="match status" value="1"/>
</dbReference>
<dbReference type="PANTHER" id="PTHR10894">
    <property type="entry name" value="NUCLEOLAR PROTEIN 5 NUCLEOLAR PROTEIN NOP5 NOP58"/>
    <property type="match status" value="1"/>
</dbReference>